<dbReference type="PROSITE" id="PS52016">
    <property type="entry name" value="TONB_DEPENDENT_REC_3"/>
    <property type="match status" value="1"/>
</dbReference>
<evidence type="ECO:0000256" key="3">
    <source>
        <dbReference type="ARBA" id="ARBA00022452"/>
    </source>
</evidence>
<dbReference type="STRING" id="915059.NH26_02240"/>
<keyword evidence="3 10" id="KW-1134">Transmembrane beta strand</keyword>
<keyword evidence="7 10" id="KW-0472">Membrane</keyword>
<evidence type="ECO:0000259" key="12">
    <source>
        <dbReference type="Pfam" id="PF00593"/>
    </source>
</evidence>
<dbReference type="InterPro" id="IPR012910">
    <property type="entry name" value="Plug_dom"/>
</dbReference>
<evidence type="ECO:0000256" key="6">
    <source>
        <dbReference type="ARBA" id="ARBA00023077"/>
    </source>
</evidence>
<dbReference type="PANTHER" id="PTHR30069:SF29">
    <property type="entry name" value="HEMOGLOBIN AND HEMOGLOBIN-HAPTOGLOBIN-BINDING PROTEIN 1-RELATED"/>
    <property type="match status" value="1"/>
</dbReference>
<evidence type="ECO:0000256" key="10">
    <source>
        <dbReference type="PROSITE-ProRule" id="PRU01360"/>
    </source>
</evidence>
<evidence type="ECO:0008006" key="16">
    <source>
        <dbReference type="Google" id="ProtNLM"/>
    </source>
</evidence>
<proteinExistence type="inferred from homology"/>
<comment type="caution">
    <text evidence="14">The sequence shown here is derived from an EMBL/GenBank/DDBJ whole genome shotgun (WGS) entry which is preliminary data.</text>
</comment>
<feature type="domain" description="TonB-dependent receptor plug" evidence="13">
    <location>
        <begin position="36"/>
        <end position="141"/>
    </location>
</feature>
<dbReference type="Gene3D" id="2.40.170.20">
    <property type="entry name" value="TonB-dependent receptor, beta-barrel domain"/>
    <property type="match status" value="1"/>
</dbReference>
<evidence type="ECO:0000313" key="15">
    <source>
        <dbReference type="Proteomes" id="UP000179797"/>
    </source>
</evidence>
<organism evidence="14 15">
    <name type="scientific">Flammeovirga pacifica</name>
    <dbReference type="NCBI Taxonomy" id="915059"/>
    <lineage>
        <taxon>Bacteria</taxon>
        <taxon>Pseudomonadati</taxon>
        <taxon>Bacteroidota</taxon>
        <taxon>Cytophagia</taxon>
        <taxon>Cytophagales</taxon>
        <taxon>Flammeovirgaceae</taxon>
        <taxon>Flammeovirga</taxon>
    </lineage>
</organism>
<dbReference type="EMBL" id="JRYR02000001">
    <property type="protein sequence ID" value="OHX68417.1"/>
    <property type="molecule type" value="Genomic_DNA"/>
</dbReference>
<dbReference type="GO" id="GO:0015344">
    <property type="term" value="F:siderophore uptake transmembrane transporter activity"/>
    <property type="evidence" value="ECO:0007669"/>
    <property type="project" value="TreeGrafter"/>
</dbReference>
<feature type="domain" description="TonB-dependent receptor-like beta-barrel" evidence="12">
    <location>
        <begin position="196"/>
        <end position="601"/>
    </location>
</feature>
<reference evidence="14 15" key="1">
    <citation type="journal article" date="2012" name="Int. J. Syst. Evol. Microbiol.">
        <title>Flammeovirga pacifica sp. nov., isolated from deep-sea sediment.</title>
        <authorList>
            <person name="Xu H."/>
            <person name="Fu Y."/>
            <person name="Yang N."/>
            <person name="Ding Z."/>
            <person name="Lai Q."/>
            <person name="Zeng R."/>
        </authorList>
    </citation>
    <scope>NUCLEOTIDE SEQUENCE [LARGE SCALE GENOMIC DNA]</scope>
    <source>
        <strain evidence="15">DSM 24597 / LMG 26175 / WPAGA1</strain>
    </source>
</reference>
<evidence type="ECO:0000313" key="14">
    <source>
        <dbReference type="EMBL" id="OHX68417.1"/>
    </source>
</evidence>
<keyword evidence="2 10" id="KW-0813">Transport</keyword>
<keyword evidence="5" id="KW-0732">Signal</keyword>
<dbReference type="GO" id="GO:0044718">
    <property type="term" value="P:siderophore transmembrane transport"/>
    <property type="evidence" value="ECO:0007669"/>
    <property type="project" value="TreeGrafter"/>
</dbReference>
<dbReference type="InterPro" id="IPR037066">
    <property type="entry name" value="Plug_dom_sf"/>
</dbReference>
<keyword evidence="8" id="KW-0675">Receptor</keyword>
<evidence type="ECO:0000256" key="1">
    <source>
        <dbReference type="ARBA" id="ARBA00004571"/>
    </source>
</evidence>
<evidence type="ECO:0000256" key="5">
    <source>
        <dbReference type="ARBA" id="ARBA00022729"/>
    </source>
</evidence>
<dbReference type="GO" id="GO:0009279">
    <property type="term" value="C:cell outer membrane"/>
    <property type="evidence" value="ECO:0007669"/>
    <property type="project" value="UniProtKB-SubCell"/>
</dbReference>
<evidence type="ECO:0000259" key="13">
    <source>
        <dbReference type="Pfam" id="PF07715"/>
    </source>
</evidence>
<evidence type="ECO:0000256" key="9">
    <source>
        <dbReference type="ARBA" id="ARBA00023237"/>
    </source>
</evidence>
<dbReference type="SUPFAM" id="SSF56935">
    <property type="entry name" value="Porins"/>
    <property type="match status" value="1"/>
</dbReference>
<protein>
    <recommendedName>
        <fullName evidence="16">TonB-dependent receptor</fullName>
    </recommendedName>
</protein>
<evidence type="ECO:0000256" key="2">
    <source>
        <dbReference type="ARBA" id="ARBA00022448"/>
    </source>
</evidence>
<dbReference type="InterPro" id="IPR039426">
    <property type="entry name" value="TonB-dep_rcpt-like"/>
</dbReference>
<keyword evidence="6 11" id="KW-0798">TonB box</keyword>
<keyword evidence="9 10" id="KW-0998">Cell outer membrane</keyword>
<keyword evidence="15" id="KW-1185">Reference proteome</keyword>
<dbReference type="AlphaFoldDB" id="A0A1S1Z5C3"/>
<accession>A0A1S1Z5C3</accession>
<dbReference type="Pfam" id="PF07715">
    <property type="entry name" value="Plug"/>
    <property type="match status" value="1"/>
</dbReference>
<evidence type="ECO:0000256" key="11">
    <source>
        <dbReference type="RuleBase" id="RU003357"/>
    </source>
</evidence>
<keyword evidence="4 10" id="KW-0812">Transmembrane</keyword>
<dbReference type="InterPro" id="IPR000531">
    <property type="entry name" value="Beta-barrel_TonB"/>
</dbReference>
<dbReference type="Gene3D" id="2.170.130.10">
    <property type="entry name" value="TonB-dependent receptor, plug domain"/>
    <property type="match status" value="1"/>
</dbReference>
<comment type="similarity">
    <text evidence="10 11">Belongs to the TonB-dependent receptor family.</text>
</comment>
<name>A0A1S1Z5C3_FLAPC</name>
<evidence type="ECO:0000256" key="8">
    <source>
        <dbReference type="ARBA" id="ARBA00023170"/>
    </source>
</evidence>
<gene>
    <name evidence="14" type="ORF">NH26_02240</name>
</gene>
<dbReference type="PANTHER" id="PTHR30069">
    <property type="entry name" value="TONB-DEPENDENT OUTER MEMBRANE RECEPTOR"/>
    <property type="match status" value="1"/>
</dbReference>
<dbReference type="Proteomes" id="UP000179797">
    <property type="component" value="Unassembled WGS sequence"/>
</dbReference>
<evidence type="ECO:0000256" key="7">
    <source>
        <dbReference type="ARBA" id="ARBA00023136"/>
    </source>
</evidence>
<comment type="subcellular location">
    <subcellularLocation>
        <location evidence="1 10">Cell outer membrane</location>
        <topology evidence="1 10">Multi-pass membrane protein</topology>
    </subcellularLocation>
</comment>
<sequence>MSFFSHAQETDSTKLSEFYLDEVTINSGRVPQTFSEQARIVTYVDSEQLQAMPAQSFDQVLSYVAGVDMRSRGPLGVQGDVNIRGGSFDQSLILLNGVNMNNPQTGHLNLFLPVDMEAAYAVEVLEGPASRVFGANAFTGAINVQTKPLDKNNIYGHVMAGEYGLQKYTGRVNLTSGKTRHLITGSYKKSDGYVNNTDFEDVTFYYHGSYDVNAGTFDLTAGISDKGFGANSFYTPLYPNQYERNKLYHGSLRFTNKGKIKVSPTIYWNRTYDRFELYRDNPASWYTNHNYHQMDAMGFNINTIIPSKLGKTSIGFDARYEGILSNVLGEDLDDPISIDGVDNTAYTKGKERYNYSIFLEHNVVLSKFTASAGLMFNYNTQLAESGDDGFDIFPGIDLSYALTDNLRLFGTANTAMRIPTYTDLYYQGPTNNGNPDLKEERATTYEIGAKLDNKWYHASASLFVRYGKNIIDWVKYPSEDKWQAQNLTELDTRGLTFNSQFNIEKLTGKSSFIKTVSVNYLGLNVDKAAADSLVSNYALDHLNHKVTLGVKHKVFLDQLIADWKFIYQDRNGSYTAYDAEFNPQETDYKPFATVDLRLSYQYKMMYFYTEASNIFNVEYYDFGNIPQPGRWFRAGIKMNLDL</sequence>
<evidence type="ECO:0000256" key="4">
    <source>
        <dbReference type="ARBA" id="ARBA00022692"/>
    </source>
</evidence>
<dbReference type="InterPro" id="IPR036942">
    <property type="entry name" value="Beta-barrel_TonB_sf"/>
</dbReference>
<dbReference type="Pfam" id="PF00593">
    <property type="entry name" value="TonB_dep_Rec_b-barrel"/>
    <property type="match status" value="1"/>
</dbReference>